<proteinExistence type="predicted"/>
<comment type="caution">
    <text evidence="5">The sequence shown here is derived from an EMBL/GenBank/DDBJ whole genome shotgun (WGS) entry which is preliminary data.</text>
</comment>
<dbReference type="InterPro" id="IPR009014">
    <property type="entry name" value="Transketo_C/PFOR_II"/>
</dbReference>
<dbReference type="PANTHER" id="PTHR43257">
    <property type="entry name" value="PYRUVATE DEHYDROGENASE E1 COMPONENT BETA SUBUNIT"/>
    <property type="match status" value="1"/>
</dbReference>
<feature type="domain" description="Transketolase C-terminal" evidence="4">
    <location>
        <begin position="2"/>
        <end position="76"/>
    </location>
</feature>
<evidence type="ECO:0000256" key="2">
    <source>
        <dbReference type="ARBA" id="ARBA00023002"/>
    </source>
</evidence>
<dbReference type="SUPFAM" id="SSF52922">
    <property type="entry name" value="TK C-terminal domain-like"/>
    <property type="match status" value="1"/>
</dbReference>
<sequence length="87" mass="9577">MPYDKECIFNSVIKTSKALVTCEAPRTGCFGQTIVADIQQNCFEYLDGPVILVAGADTPVPFAKTLEEAHLPTTEKLVTAIRKILEY</sequence>
<dbReference type="InterPro" id="IPR033248">
    <property type="entry name" value="Transketolase_C"/>
</dbReference>
<dbReference type="Pfam" id="PF02780">
    <property type="entry name" value="Transketolase_C"/>
    <property type="match status" value="1"/>
</dbReference>
<evidence type="ECO:0000313" key="5">
    <source>
        <dbReference type="EMBL" id="OGN08552.1"/>
    </source>
</evidence>
<evidence type="ECO:0000313" key="6">
    <source>
        <dbReference type="Proteomes" id="UP000177167"/>
    </source>
</evidence>
<dbReference type="AlphaFoldDB" id="A0A1F8F5X6"/>
<keyword evidence="2" id="KW-0560">Oxidoreductase</keyword>
<name>A0A1F8F5X6_9BACT</name>
<dbReference type="EMBL" id="MGJP01000060">
    <property type="protein sequence ID" value="OGN08552.1"/>
    <property type="molecule type" value="Genomic_DNA"/>
</dbReference>
<gene>
    <name evidence="5" type="ORF">A3J46_03825</name>
</gene>
<dbReference type="PANTHER" id="PTHR43257:SF2">
    <property type="entry name" value="PYRUVATE DEHYDROGENASE E1 COMPONENT SUBUNIT BETA"/>
    <property type="match status" value="1"/>
</dbReference>
<keyword evidence="3" id="KW-0786">Thiamine pyrophosphate</keyword>
<reference evidence="5 6" key="1">
    <citation type="journal article" date="2016" name="Nat. Commun.">
        <title>Thousands of microbial genomes shed light on interconnected biogeochemical processes in an aquifer system.</title>
        <authorList>
            <person name="Anantharaman K."/>
            <person name="Brown C.T."/>
            <person name="Hug L.A."/>
            <person name="Sharon I."/>
            <person name="Castelle C.J."/>
            <person name="Probst A.J."/>
            <person name="Thomas B.C."/>
            <person name="Singh A."/>
            <person name="Wilkins M.J."/>
            <person name="Karaoz U."/>
            <person name="Brodie E.L."/>
            <person name="Williams K.H."/>
            <person name="Hubbard S.S."/>
            <person name="Banfield J.F."/>
        </authorList>
    </citation>
    <scope>NUCLEOTIDE SEQUENCE [LARGE SCALE GENOMIC DNA]</scope>
</reference>
<dbReference type="Gene3D" id="3.40.50.920">
    <property type="match status" value="1"/>
</dbReference>
<dbReference type="GO" id="GO:0016491">
    <property type="term" value="F:oxidoreductase activity"/>
    <property type="evidence" value="ECO:0007669"/>
    <property type="project" value="UniProtKB-KW"/>
</dbReference>
<evidence type="ECO:0000256" key="1">
    <source>
        <dbReference type="ARBA" id="ARBA00001964"/>
    </source>
</evidence>
<dbReference type="Proteomes" id="UP000177167">
    <property type="component" value="Unassembled WGS sequence"/>
</dbReference>
<protein>
    <recommendedName>
        <fullName evidence="4">Transketolase C-terminal domain-containing protein</fullName>
    </recommendedName>
</protein>
<evidence type="ECO:0000259" key="4">
    <source>
        <dbReference type="Pfam" id="PF02780"/>
    </source>
</evidence>
<comment type="cofactor">
    <cofactor evidence="1">
        <name>thiamine diphosphate</name>
        <dbReference type="ChEBI" id="CHEBI:58937"/>
    </cofactor>
</comment>
<evidence type="ECO:0000256" key="3">
    <source>
        <dbReference type="ARBA" id="ARBA00023052"/>
    </source>
</evidence>
<organism evidence="5 6">
    <name type="scientific">Candidatus Yanofskybacteria bacterium RIFCSPHIGHO2_02_FULL_41_11</name>
    <dbReference type="NCBI Taxonomy" id="1802675"/>
    <lineage>
        <taxon>Bacteria</taxon>
        <taxon>Candidatus Yanofskyibacteriota</taxon>
    </lineage>
</organism>
<accession>A0A1F8F5X6</accession>